<organism evidence="3 4">
    <name type="scientific">Pristionchus pacificus</name>
    <name type="common">Parasitic nematode worm</name>
    <dbReference type="NCBI Taxonomy" id="54126"/>
    <lineage>
        <taxon>Eukaryota</taxon>
        <taxon>Metazoa</taxon>
        <taxon>Ecdysozoa</taxon>
        <taxon>Nematoda</taxon>
        <taxon>Chromadorea</taxon>
        <taxon>Rhabditida</taxon>
        <taxon>Rhabditina</taxon>
        <taxon>Diplogasteromorpha</taxon>
        <taxon>Diplogasteroidea</taxon>
        <taxon>Neodiplogasteridae</taxon>
        <taxon>Pristionchus</taxon>
    </lineage>
</organism>
<feature type="compositionally biased region" description="Low complexity" evidence="1">
    <location>
        <begin position="157"/>
        <end position="167"/>
    </location>
</feature>
<feature type="signal peptide" evidence="2">
    <location>
        <begin position="1"/>
        <end position="37"/>
    </location>
</feature>
<evidence type="ECO:0000256" key="1">
    <source>
        <dbReference type="SAM" id="MobiDB-lite"/>
    </source>
</evidence>
<dbReference type="InterPro" id="IPR007284">
    <property type="entry name" value="Ground-like_dom"/>
</dbReference>
<dbReference type="Proteomes" id="UP000005239">
    <property type="component" value="Unassembled WGS sequence"/>
</dbReference>
<feature type="compositionally biased region" description="Pro residues" evidence="1">
    <location>
        <begin position="519"/>
        <end position="534"/>
    </location>
</feature>
<sequence>MMVHLDYSFFTPHSFGCERHCLVVMRRLLFLLPIVLAASPHAPDERSTVSISQRRLRTSVAVDSNELIDEGSSAEFEQPRSRKRARSVATAVDSSKEDAKMFSTNLHGSRTRFLKNKLLDNLNKYFGEESGALEILSSEDPAPEGSWNSAPAPQPAQPQQQQWGLPPAANPWMQPQQHPQQPFPQQQQPIQQQLPMQPPHAVVPPVGNPWLAWTTPAPFQQQQPFVPPPQQPPGIHPTLIPAPPPLDTRQQRSGPQQPLEWKAETKSRLVKQSSWEQSADRTITKTGMAGDTSGETQPQKLMTTQRVTPKKRKRGESSMNRDTMETIRSWRNRLYKAFKRHDGSNPHALHPPTRISRLLSNNTSGGRELLEFSNQTPLVADKNLQMLKSRDPQLHHVPRHVQQQPTFGMDQNGKIAPMFGMERQGYRFTGQHPMPVEYSHPPHALYLPPSAPQQQQQPYYHTTPPPLPPAFYTTPSYYSTTAPPYTLFPPLKHNVLTYPTQPSSDGFYYKPTQSVSEPTPSPTLPTMITPPPRPDQQHQEEFELAEEGPAPERHSAMSGVTCADGSCSPVQLPQQIQEELTPINEDKCNSMRLKEIIERNIVPNDAEASKRAVQAVAEDVTGRFDHFDDKNDSAHTDEFCQASSSGVNCYLFSPVCGNTQGNVVPFKKHRKRTTLLNKN</sequence>
<feature type="region of interest" description="Disordered" evidence="1">
    <location>
        <begin position="219"/>
        <end position="322"/>
    </location>
</feature>
<feature type="compositionally biased region" description="Low complexity" evidence="1">
    <location>
        <begin position="174"/>
        <end position="195"/>
    </location>
</feature>
<feature type="compositionally biased region" description="Pro residues" evidence="1">
    <location>
        <begin position="225"/>
        <end position="246"/>
    </location>
</feature>
<protein>
    <submittedName>
        <fullName evidence="3">Grl-14</fullName>
    </submittedName>
</protein>
<feature type="region of interest" description="Disordered" evidence="1">
    <location>
        <begin position="138"/>
        <end position="200"/>
    </location>
</feature>
<evidence type="ECO:0000313" key="4">
    <source>
        <dbReference type="Proteomes" id="UP000005239"/>
    </source>
</evidence>
<evidence type="ECO:0000256" key="2">
    <source>
        <dbReference type="SAM" id="SignalP"/>
    </source>
</evidence>
<accession>A0A2A6BZL1</accession>
<dbReference type="AlphaFoldDB" id="A0A2A6BZL1"/>
<proteinExistence type="predicted"/>
<accession>A0A8R1YG41</accession>
<dbReference type="Pfam" id="PF04155">
    <property type="entry name" value="Ground-like"/>
    <property type="match status" value="1"/>
</dbReference>
<keyword evidence="2" id="KW-0732">Signal</keyword>
<dbReference type="EnsemblMetazoa" id="PPA09502.1">
    <property type="protein sequence ID" value="PPA09502.1"/>
    <property type="gene ID" value="WBGene00099056"/>
</dbReference>
<feature type="chain" id="PRO_5043893146" evidence="2">
    <location>
        <begin position="38"/>
        <end position="679"/>
    </location>
</feature>
<name>A0A2A6BZL1_PRIPA</name>
<reference evidence="3" key="2">
    <citation type="submission" date="2022-06" db="UniProtKB">
        <authorList>
            <consortium name="EnsemblMetazoa"/>
        </authorList>
    </citation>
    <scope>IDENTIFICATION</scope>
    <source>
        <strain evidence="3">PS312</strain>
    </source>
</reference>
<keyword evidence="4" id="KW-1185">Reference proteome</keyword>
<gene>
    <name evidence="3" type="primary">WBGene00099056</name>
</gene>
<reference evidence="4" key="1">
    <citation type="journal article" date="2008" name="Nat. Genet.">
        <title>The Pristionchus pacificus genome provides a unique perspective on nematode lifestyle and parasitism.</title>
        <authorList>
            <person name="Dieterich C."/>
            <person name="Clifton S.W."/>
            <person name="Schuster L.N."/>
            <person name="Chinwalla A."/>
            <person name="Delehaunty K."/>
            <person name="Dinkelacker I."/>
            <person name="Fulton L."/>
            <person name="Fulton R."/>
            <person name="Godfrey J."/>
            <person name="Minx P."/>
            <person name="Mitreva M."/>
            <person name="Roeseler W."/>
            <person name="Tian H."/>
            <person name="Witte H."/>
            <person name="Yang S.P."/>
            <person name="Wilson R.K."/>
            <person name="Sommer R.J."/>
        </authorList>
    </citation>
    <scope>NUCLEOTIDE SEQUENCE [LARGE SCALE GENOMIC DNA]</scope>
    <source>
        <strain evidence="4">PS312</strain>
    </source>
</reference>
<feature type="compositionally biased region" description="Polar residues" evidence="1">
    <location>
        <begin position="293"/>
        <end position="307"/>
    </location>
</feature>
<feature type="region of interest" description="Disordered" evidence="1">
    <location>
        <begin position="512"/>
        <end position="562"/>
    </location>
</feature>
<evidence type="ECO:0000313" key="3">
    <source>
        <dbReference type="EnsemblMetazoa" id="PPA09502.1"/>
    </source>
</evidence>
<dbReference type="OrthoDB" id="5775991at2759"/>
<feature type="region of interest" description="Disordered" evidence="1">
    <location>
        <begin position="71"/>
        <end position="94"/>
    </location>
</feature>